<dbReference type="EMBL" id="JABVEC010000052">
    <property type="protein sequence ID" value="MBC6470958.1"/>
    <property type="molecule type" value="Genomic_DNA"/>
</dbReference>
<name>A0ABR7M220_9ACTN</name>
<keyword evidence="2" id="KW-1185">Reference proteome</keyword>
<evidence type="ECO:0000313" key="1">
    <source>
        <dbReference type="EMBL" id="MBC6470958.1"/>
    </source>
</evidence>
<accession>A0ABR7M220</accession>
<protein>
    <submittedName>
        <fullName evidence="1">Uncharacterized protein</fullName>
    </submittedName>
</protein>
<organism evidence="1 2">
    <name type="scientific">Actinomadura alba</name>
    <dbReference type="NCBI Taxonomy" id="406431"/>
    <lineage>
        <taxon>Bacteria</taxon>
        <taxon>Bacillati</taxon>
        <taxon>Actinomycetota</taxon>
        <taxon>Actinomycetes</taxon>
        <taxon>Streptosporangiales</taxon>
        <taxon>Thermomonosporaceae</taxon>
        <taxon>Actinomadura</taxon>
    </lineage>
</organism>
<comment type="caution">
    <text evidence="1">The sequence shown here is derived from an EMBL/GenBank/DDBJ whole genome shotgun (WGS) entry which is preliminary data.</text>
</comment>
<dbReference type="Proteomes" id="UP000805614">
    <property type="component" value="Unassembled WGS sequence"/>
</dbReference>
<evidence type="ECO:0000313" key="2">
    <source>
        <dbReference type="Proteomes" id="UP000805614"/>
    </source>
</evidence>
<gene>
    <name evidence="1" type="ORF">HKK74_36530</name>
</gene>
<proteinExistence type="predicted"/>
<sequence length="37" mass="3532">MPAVLSIAGGAGLVALLASIVASKSGDSDTAGFVTRK</sequence>
<reference evidence="1 2" key="1">
    <citation type="submission" date="2020-06" db="EMBL/GenBank/DDBJ databases">
        <title>Actinomadura xiongansis sp. nov., isolated from soil of Baiyangdian.</title>
        <authorList>
            <person name="Zhang X."/>
        </authorList>
    </citation>
    <scope>NUCLEOTIDE SEQUENCE [LARGE SCALE GENOMIC DNA]</scope>
    <source>
        <strain evidence="1 2">HBUM206468</strain>
    </source>
</reference>